<accession>A0A1F6DXT3</accession>
<keyword evidence="1" id="KW-0472">Membrane</keyword>
<dbReference type="AlphaFoldDB" id="A0A1F6DXT3"/>
<keyword evidence="1" id="KW-0812">Transmembrane</keyword>
<protein>
    <recommendedName>
        <fullName evidence="2">Transcobalamin-like C-terminal domain-containing protein</fullName>
    </recommendedName>
</protein>
<dbReference type="Pfam" id="PF14478">
    <property type="entry name" value="DUF4430"/>
    <property type="match status" value="1"/>
</dbReference>
<dbReference type="InterPro" id="IPR027954">
    <property type="entry name" value="Transcobalamin-like_C"/>
</dbReference>
<organism evidence="3 4">
    <name type="scientific">Candidatus Kaiserbacteria bacterium RIFCSPHIGHO2_02_FULL_55_20</name>
    <dbReference type="NCBI Taxonomy" id="1798497"/>
    <lineage>
        <taxon>Bacteria</taxon>
        <taxon>Candidatus Kaiseribacteriota</taxon>
    </lineage>
</organism>
<feature type="transmembrane region" description="Helical" evidence="1">
    <location>
        <begin position="6"/>
        <end position="24"/>
    </location>
</feature>
<reference evidence="3 4" key="1">
    <citation type="journal article" date="2016" name="Nat. Commun.">
        <title>Thousands of microbial genomes shed light on interconnected biogeochemical processes in an aquifer system.</title>
        <authorList>
            <person name="Anantharaman K."/>
            <person name="Brown C.T."/>
            <person name="Hug L.A."/>
            <person name="Sharon I."/>
            <person name="Castelle C.J."/>
            <person name="Probst A.J."/>
            <person name="Thomas B.C."/>
            <person name="Singh A."/>
            <person name="Wilkins M.J."/>
            <person name="Karaoz U."/>
            <person name="Brodie E.L."/>
            <person name="Williams K.H."/>
            <person name="Hubbard S.S."/>
            <person name="Banfield J.F."/>
        </authorList>
    </citation>
    <scope>NUCLEOTIDE SEQUENCE [LARGE SCALE GENOMIC DNA]</scope>
</reference>
<dbReference type="Gene3D" id="2.170.130.30">
    <property type="match status" value="1"/>
</dbReference>
<gene>
    <name evidence="3" type="ORF">A3D71_03065</name>
</gene>
<comment type="caution">
    <text evidence="3">The sequence shown here is derived from an EMBL/GenBank/DDBJ whole genome shotgun (WGS) entry which is preliminary data.</text>
</comment>
<dbReference type="Proteomes" id="UP000177652">
    <property type="component" value="Unassembled WGS sequence"/>
</dbReference>
<feature type="domain" description="Transcobalamin-like C-terminal" evidence="2">
    <location>
        <begin position="104"/>
        <end position="178"/>
    </location>
</feature>
<name>A0A1F6DXT3_9BACT</name>
<evidence type="ECO:0000256" key="1">
    <source>
        <dbReference type="SAM" id="Phobius"/>
    </source>
</evidence>
<dbReference type="EMBL" id="MFLK01000017">
    <property type="protein sequence ID" value="OGG66231.1"/>
    <property type="molecule type" value="Genomic_DNA"/>
</dbReference>
<evidence type="ECO:0000313" key="3">
    <source>
        <dbReference type="EMBL" id="OGG66231.1"/>
    </source>
</evidence>
<keyword evidence="1" id="KW-1133">Transmembrane helix</keyword>
<proteinExistence type="predicted"/>
<evidence type="ECO:0000259" key="2">
    <source>
        <dbReference type="Pfam" id="PF14478"/>
    </source>
</evidence>
<evidence type="ECO:0000313" key="4">
    <source>
        <dbReference type="Proteomes" id="UP000177652"/>
    </source>
</evidence>
<sequence>MYKKYFYTAFIVIVLITMVSYVLIRANKNISPAELAGTGAVATATPTVRAEVTAISARPTLVSGQQIPTNVSTSAAANTTEKVATPNITLSVAGSSYAAYAPQGSTVLEAMKILASTTDFAFSGKDYPSLGFFVDSINGKKAENGHNWILYVNDKLSGTGASQATLNAGDAIEWRYEKNY</sequence>